<dbReference type="PhylomeDB" id="K6URU7"/>
<dbReference type="GeneID" id="14690898"/>
<dbReference type="EMBL" id="DF157094">
    <property type="protein sequence ID" value="GAB64605.1"/>
    <property type="molecule type" value="Genomic_DNA"/>
</dbReference>
<sequence>MKYLLCLLHVIVLFIYRKEQEGECHGGLVCDSLAIDSNHYGDHGVEGQAGGLPLAEGSYTDEESPYNAAEEGASSTVGRGAIQRGGHPPEGNGGPIDPYGSYGSSPHDDGTDDSGHPKHGGAGAGAGAGAALGRGSPYEAGLGNNVKVIHMDRLKVESKGELINKIRGILNTLE</sequence>
<evidence type="ECO:0000313" key="4">
    <source>
        <dbReference type="Proteomes" id="UP000006319"/>
    </source>
</evidence>
<organism evidence="3 4">
    <name type="scientific">Plasmodium cynomolgi (strain B)</name>
    <dbReference type="NCBI Taxonomy" id="1120755"/>
    <lineage>
        <taxon>Eukaryota</taxon>
        <taxon>Sar</taxon>
        <taxon>Alveolata</taxon>
        <taxon>Apicomplexa</taxon>
        <taxon>Aconoidasida</taxon>
        <taxon>Haemosporida</taxon>
        <taxon>Plasmodiidae</taxon>
        <taxon>Plasmodium</taxon>
        <taxon>Plasmodium (Plasmodium)</taxon>
    </lineage>
</organism>
<keyword evidence="2" id="KW-0732">Signal</keyword>
<dbReference type="VEuPathDB" id="PlasmoDB:PCYB_021740"/>
<evidence type="ECO:0000256" key="1">
    <source>
        <dbReference type="SAM" id="MobiDB-lite"/>
    </source>
</evidence>
<protein>
    <submittedName>
        <fullName evidence="3">Uncharacterized protein</fullName>
    </submittedName>
</protein>
<feature type="region of interest" description="Disordered" evidence="1">
    <location>
        <begin position="46"/>
        <end position="128"/>
    </location>
</feature>
<dbReference type="Proteomes" id="UP000006319">
    <property type="component" value="Chromosome 2"/>
</dbReference>
<dbReference type="RefSeq" id="XP_004220572.1">
    <property type="nucleotide sequence ID" value="XM_004220524.1"/>
</dbReference>
<evidence type="ECO:0000313" key="3">
    <source>
        <dbReference type="EMBL" id="GAB64605.1"/>
    </source>
</evidence>
<proteinExistence type="predicted"/>
<name>K6URU7_PLACD</name>
<dbReference type="KEGG" id="pcy:PCYB_021740"/>
<evidence type="ECO:0000256" key="2">
    <source>
        <dbReference type="SAM" id="SignalP"/>
    </source>
</evidence>
<dbReference type="AlphaFoldDB" id="K6URU7"/>
<keyword evidence="4" id="KW-1185">Reference proteome</keyword>
<reference evidence="3 4" key="1">
    <citation type="journal article" date="2012" name="Nat. Genet.">
        <title>Plasmodium cynomolgi genome sequences provide insight into Plasmodium vivax and the monkey malaria clade.</title>
        <authorList>
            <person name="Tachibana S."/>
            <person name="Sullivan S.A."/>
            <person name="Kawai S."/>
            <person name="Nakamura S."/>
            <person name="Kim H.R."/>
            <person name="Goto N."/>
            <person name="Arisue N."/>
            <person name="Palacpac N.M.Q."/>
            <person name="Honma H."/>
            <person name="Yagi M."/>
            <person name="Tougan T."/>
            <person name="Katakai Y."/>
            <person name="Kaneko O."/>
            <person name="Mita T."/>
            <person name="Kita K."/>
            <person name="Yasutomi Y."/>
            <person name="Sutton P.L."/>
            <person name="Shakhbatyan R."/>
            <person name="Horii T."/>
            <person name="Yasunaga T."/>
            <person name="Barnwell J.W."/>
            <person name="Escalante A.A."/>
            <person name="Carlton J.M."/>
            <person name="Tanabe K."/>
        </authorList>
    </citation>
    <scope>NUCLEOTIDE SEQUENCE [LARGE SCALE GENOMIC DNA]</scope>
    <source>
        <strain evidence="3 4">B</strain>
    </source>
</reference>
<feature type="compositionally biased region" description="Basic and acidic residues" evidence="1">
    <location>
        <begin position="106"/>
        <end position="116"/>
    </location>
</feature>
<dbReference type="OrthoDB" id="387574at2759"/>
<accession>K6URU7</accession>
<feature type="signal peptide" evidence="2">
    <location>
        <begin position="1"/>
        <end position="22"/>
    </location>
</feature>
<gene>
    <name evidence="3" type="ORF">PCYB_021740</name>
</gene>
<feature type="chain" id="PRO_5003895185" evidence="2">
    <location>
        <begin position="23"/>
        <end position="174"/>
    </location>
</feature>